<gene>
    <name evidence="1" type="ORF">NE237_012377</name>
</gene>
<proteinExistence type="predicted"/>
<protein>
    <submittedName>
        <fullName evidence="1">Uncharacterized protein</fullName>
    </submittedName>
</protein>
<dbReference type="Proteomes" id="UP001141806">
    <property type="component" value="Unassembled WGS sequence"/>
</dbReference>
<organism evidence="1 2">
    <name type="scientific">Protea cynaroides</name>
    <dbReference type="NCBI Taxonomy" id="273540"/>
    <lineage>
        <taxon>Eukaryota</taxon>
        <taxon>Viridiplantae</taxon>
        <taxon>Streptophyta</taxon>
        <taxon>Embryophyta</taxon>
        <taxon>Tracheophyta</taxon>
        <taxon>Spermatophyta</taxon>
        <taxon>Magnoliopsida</taxon>
        <taxon>Proteales</taxon>
        <taxon>Proteaceae</taxon>
        <taxon>Protea</taxon>
    </lineage>
</organism>
<keyword evidence="2" id="KW-1185">Reference proteome</keyword>
<evidence type="ECO:0000313" key="2">
    <source>
        <dbReference type="Proteomes" id="UP001141806"/>
    </source>
</evidence>
<name>A0A9Q0JWU5_9MAGN</name>
<sequence length="105" mass="11115">MDLRWFLLASQCPPSSSTAPRAVAFKPATKCDMLSRIDAPKKKAPSSPAIVAGEIGVLSVIAYRNPVRNSLSTRRPAAWISIASIAISSCLHETLAIALESPGIV</sequence>
<evidence type="ECO:0000313" key="1">
    <source>
        <dbReference type="EMBL" id="KAJ4955594.1"/>
    </source>
</evidence>
<dbReference type="EMBL" id="JAMYWD010000011">
    <property type="protein sequence ID" value="KAJ4955594.1"/>
    <property type="molecule type" value="Genomic_DNA"/>
</dbReference>
<comment type="caution">
    <text evidence="1">The sequence shown here is derived from an EMBL/GenBank/DDBJ whole genome shotgun (WGS) entry which is preliminary data.</text>
</comment>
<reference evidence="1" key="1">
    <citation type="journal article" date="2023" name="Plant J.">
        <title>The genome of the king protea, Protea cynaroides.</title>
        <authorList>
            <person name="Chang J."/>
            <person name="Duong T.A."/>
            <person name="Schoeman C."/>
            <person name="Ma X."/>
            <person name="Roodt D."/>
            <person name="Barker N."/>
            <person name="Li Z."/>
            <person name="Van de Peer Y."/>
            <person name="Mizrachi E."/>
        </authorList>
    </citation>
    <scope>NUCLEOTIDE SEQUENCE</scope>
    <source>
        <tissue evidence="1">Young leaves</tissue>
    </source>
</reference>
<accession>A0A9Q0JWU5</accession>
<dbReference type="AlphaFoldDB" id="A0A9Q0JWU5"/>